<organism evidence="3 4">
    <name type="scientific">Oryzomonas sagensis</name>
    <dbReference type="NCBI Taxonomy" id="2603857"/>
    <lineage>
        <taxon>Bacteria</taxon>
        <taxon>Pseudomonadati</taxon>
        <taxon>Thermodesulfobacteriota</taxon>
        <taxon>Desulfuromonadia</taxon>
        <taxon>Geobacterales</taxon>
        <taxon>Geobacteraceae</taxon>
        <taxon>Oryzomonas</taxon>
    </lineage>
</organism>
<proteinExistence type="predicted"/>
<dbReference type="Pfam" id="PF09699">
    <property type="entry name" value="Paired_CXXCH_1"/>
    <property type="match status" value="2"/>
</dbReference>
<evidence type="ECO:0000256" key="1">
    <source>
        <dbReference type="ARBA" id="ARBA00022729"/>
    </source>
</evidence>
<accession>A0ABQ6TRY7</accession>
<keyword evidence="4" id="KW-1185">Reference proteome</keyword>
<dbReference type="SUPFAM" id="SSF48695">
    <property type="entry name" value="Multiheme cytochromes"/>
    <property type="match status" value="1"/>
</dbReference>
<protein>
    <submittedName>
        <fullName evidence="3">Cytochrome C</fullName>
    </submittedName>
</protein>
<feature type="domain" description="Doubled CXXCH motif" evidence="2">
    <location>
        <begin position="109"/>
        <end position="144"/>
    </location>
</feature>
<evidence type="ECO:0000313" key="4">
    <source>
        <dbReference type="Proteomes" id="UP000798046"/>
    </source>
</evidence>
<keyword evidence="1" id="KW-0732">Signal</keyword>
<gene>
    <name evidence="3" type="ORF">F6V30_02515</name>
</gene>
<name>A0ABQ6TRY7_9BACT</name>
<comment type="caution">
    <text evidence="3">The sequence shown here is derived from an EMBL/GenBank/DDBJ whole genome shotgun (WGS) entry which is preliminary data.</text>
</comment>
<evidence type="ECO:0000313" key="3">
    <source>
        <dbReference type="EMBL" id="KAB0671472.1"/>
    </source>
</evidence>
<sequence length="223" mass="24078">MTKYRFTALGIARVPPKHHRKPPAGKRTDVPGFPLQRVVLALCLIAIVAGCSPIDRYKAVSTIFDGVPSMPPPEQFCGEYASSVVAKLRADIASGGANRGDAAGKASSHKPYNEKQCDRCHDKTTESGFVVKSKNELCFVCHTGFVKGSFVHGPIAVGDCLACHEPHSSSNPSLLKSPAGQVCNACHREKRQASGLHENSASHDLICINCHDPHYGNVQYFLR</sequence>
<dbReference type="PANTHER" id="PTHR35038:SF6">
    <property type="entry name" value="SURFACE LOCALIZED DECAHEME CYTOCHROME C LIPOPROTEIN"/>
    <property type="match status" value="1"/>
</dbReference>
<dbReference type="NCBIfam" id="TIGR01905">
    <property type="entry name" value="paired_CXXCH_1"/>
    <property type="match status" value="2"/>
</dbReference>
<reference evidence="3 4" key="1">
    <citation type="journal article" date="2020" name="Microorganisms">
        <title>Description of Three Novel Members in the Family Geobacteraceae, Oryzomonas japonicum gen. nov., sp. nov., Oryzomonas sagensis sp. nov., and Oryzomonas ruber sp. nov.</title>
        <authorList>
            <person name="Xu Z."/>
            <person name="Masuda Y."/>
            <person name="Hayakawa C."/>
            <person name="Ushijima N."/>
            <person name="Kawano K."/>
            <person name="Shiratori Y."/>
            <person name="Senoo K."/>
            <person name="Itoh H."/>
        </authorList>
    </citation>
    <scope>NUCLEOTIDE SEQUENCE [LARGE SCALE GENOMIC DNA]</scope>
    <source>
        <strain evidence="3 4">Red100</strain>
    </source>
</reference>
<dbReference type="PANTHER" id="PTHR35038">
    <property type="entry name" value="DISSIMILATORY SULFITE REDUCTASE SIRA"/>
    <property type="match status" value="1"/>
</dbReference>
<dbReference type="InterPro" id="IPR036280">
    <property type="entry name" value="Multihaem_cyt_sf"/>
</dbReference>
<dbReference type="InterPro" id="IPR051829">
    <property type="entry name" value="Multiheme_Cytochr_ET"/>
</dbReference>
<feature type="domain" description="Doubled CXXCH motif" evidence="2">
    <location>
        <begin position="152"/>
        <end position="191"/>
    </location>
</feature>
<evidence type="ECO:0000259" key="2">
    <source>
        <dbReference type="Pfam" id="PF09699"/>
    </source>
</evidence>
<dbReference type="EMBL" id="VZRA01000001">
    <property type="protein sequence ID" value="KAB0671472.1"/>
    <property type="molecule type" value="Genomic_DNA"/>
</dbReference>
<dbReference type="Proteomes" id="UP000798046">
    <property type="component" value="Unassembled WGS sequence"/>
</dbReference>
<dbReference type="Gene3D" id="3.90.10.10">
    <property type="entry name" value="Cytochrome C3"/>
    <property type="match status" value="1"/>
</dbReference>
<dbReference type="InterPro" id="IPR010177">
    <property type="entry name" value="Paired_CXXCH_1"/>
</dbReference>